<gene>
    <name evidence="1" type="ORF">BJ508DRAFT_198378</name>
</gene>
<dbReference type="AlphaFoldDB" id="A0A3N4HLX5"/>
<feature type="non-terminal residue" evidence="1">
    <location>
        <position position="131"/>
    </location>
</feature>
<evidence type="ECO:0000313" key="1">
    <source>
        <dbReference type="EMBL" id="RPA74769.1"/>
    </source>
</evidence>
<feature type="non-terminal residue" evidence="1">
    <location>
        <position position="1"/>
    </location>
</feature>
<protein>
    <submittedName>
        <fullName evidence="1">Uncharacterized protein</fullName>
    </submittedName>
</protein>
<accession>A0A3N4HLX5</accession>
<organism evidence="1 2">
    <name type="scientific">Ascobolus immersus RN42</name>
    <dbReference type="NCBI Taxonomy" id="1160509"/>
    <lineage>
        <taxon>Eukaryota</taxon>
        <taxon>Fungi</taxon>
        <taxon>Dikarya</taxon>
        <taxon>Ascomycota</taxon>
        <taxon>Pezizomycotina</taxon>
        <taxon>Pezizomycetes</taxon>
        <taxon>Pezizales</taxon>
        <taxon>Ascobolaceae</taxon>
        <taxon>Ascobolus</taxon>
    </lineage>
</organism>
<dbReference type="EMBL" id="ML119780">
    <property type="protein sequence ID" value="RPA74769.1"/>
    <property type="molecule type" value="Genomic_DNA"/>
</dbReference>
<name>A0A3N4HLX5_ASCIM</name>
<evidence type="ECO:0000313" key="2">
    <source>
        <dbReference type="Proteomes" id="UP000275078"/>
    </source>
</evidence>
<sequence>IFDSLTPGTVQKWIEPGAKQWKARVLNSVKEGTSWQPGKGRIKLLAQHPDVLNTIRKSLTGMRLAKLPVNSHIARHICYGFIQEMAPQLLEQPYNGAITNSFNSTIQRFLSTDLNWSYRAPTNAAQKIPDD</sequence>
<dbReference type="OrthoDB" id="3341102at2759"/>
<reference evidence="1 2" key="1">
    <citation type="journal article" date="2018" name="Nat. Ecol. Evol.">
        <title>Pezizomycetes genomes reveal the molecular basis of ectomycorrhizal truffle lifestyle.</title>
        <authorList>
            <person name="Murat C."/>
            <person name="Payen T."/>
            <person name="Noel B."/>
            <person name="Kuo A."/>
            <person name="Morin E."/>
            <person name="Chen J."/>
            <person name="Kohler A."/>
            <person name="Krizsan K."/>
            <person name="Balestrini R."/>
            <person name="Da Silva C."/>
            <person name="Montanini B."/>
            <person name="Hainaut M."/>
            <person name="Levati E."/>
            <person name="Barry K.W."/>
            <person name="Belfiori B."/>
            <person name="Cichocki N."/>
            <person name="Clum A."/>
            <person name="Dockter R.B."/>
            <person name="Fauchery L."/>
            <person name="Guy J."/>
            <person name="Iotti M."/>
            <person name="Le Tacon F."/>
            <person name="Lindquist E.A."/>
            <person name="Lipzen A."/>
            <person name="Malagnac F."/>
            <person name="Mello A."/>
            <person name="Molinier V."/>
            <person name="Miyauchi S."/>
            <person name="Poulain J."/>
            <person name="Riccioni C."/>
            <person name="Rubini A."/>
            <person name="Sitrit Y."/>
            <person name="Splivallo R."/>
            <person name="Traeger S."/>
            <person name="Wang M."/>
            <person name="Zifcakova L."/>
            <person name="Wipf D."/>
            <person name="Zambonelli A."/>
            <person name="Paolocci F."/>
            <person name="Nowrousian M."/>
            <person name="Ottonello S."/>
            <person name="Baldrian P."/>
            <person name="Spatafora J.W."/>
            <person name="Henrissat B."/>
            <person name="Nagy L.G."/>
            <person name="Aury J.M."/>
            <person name="Wincker P."/>
            <person name="Grigoriev I.V."/>
            <person name="Bonfante P."/>
            <person name="Martin F.M."/>
        </authorList>
    </citation>
    <scope>NUCLEOTIDE SEQUENCE [LARGE SCALE GENOMIC DNA]</scope>
    <source>
        <strain evidence="1 2">RN42</strain>
    </source>
</reference>
<dbReference type="Proteomes" id="UP000275078">
    <property type="component" value="Unassembled WGS sequence"/>
</dbReference>
<keyword evidence="2" id="KW-1185">Reference proteome</keyword>
<proteinExistence type="predicted"/>